<keyword evidence="2" id="KW-0813">Transport</keyword>
<dbReference type="EMBL" id="JALLBG020000077">
    <property type="protein sequence ID" value="KAL3767207.1"/>
    <property type="molecule type" value="Genomic_DNA"/>
</dbReference>
<feature type="compositionally biased region" description="Low complexity" evidence="7">
    <location>
        <begin position="32"/>
        <end position="41"/>
    </location>
</feature>
<evidence type="ECO:0000256" key="8">
    <source>
        <dbReference type="SAM" id="Phobius"/>
    </source>
</evidence>
<feature type="transmembrane region" description="Helical" evidence="8">
    <location>
        <begin position="427"/>
        <end position="450"/>
    </location>
</feature>
<name>A0ABD3MUX0_9STRA</name>
<dbReference type="AlphaFoldDB" id="A0ABD3MUX0"/>
<dbReference type="InterPro" id="IPR036259">
    <property type="entry name" value="MFS_trans_sf"/>
</dbReference>
<evidence type="ECO:0000256" key="5">
    <source>
        <dbReference type="ARBA" id="ARBA00022989"/>
    </source>
</evidence>
<feature type="transmembrane region" description="Helical" evidence="8">
    <location>
        <begin position="145"/>
        <end position="166"/>
    </location>
</feature>
<dbReference type="GO" id="GO:0005886">
    <property type="term" value="C:plasma membrane"/>
    <property type="evidence" value="ECO:0007669"/>
    <property type="project" value="UniProtKB-SubCell"/>
</dbReference>
<dbReference type="Gene3D" id="1.20.1250.20">
    <property type="entry name" value="MFS general substrate transporter like domains"/>
    <property type="match status" value="1"/>
</dbReference>
<feature type="transmembrane region" description="Helical" evidence="8">
    <location>
        <begin position="513"/>
        <end position="536"/>
    </location>
</feature>
<dbReference type="Proteomes" id="UP001530293">
    <property type="component" value="Unassembled WGS sequence"/>
</dbReference>
<dbReference type="PANTHER" id="PTHR23517">
    <property type="entry name" value="RESISTANCE PROTEIN MDTM, PUTATIVE-RELATED-RELATED"/>
    <property type="match status" value="1"/>
</dbReference>
<dbReference type="Pfam" id="PF07690">
    <property type="entry name" value="MFS_1"/>
    <property type="match status" value="1"/>
</dbReference>
<feature type="transmembrane region" description="Helical" evidence="8">
    <location>
        <begin position="231"/>
        <end position="252"/>
    </location>
</feature>
<keyword evidence="3" id="KW-1003">Cell membrane</keyword>
<evidence type="ECO:0000256" key="6">
    <source>
        <dbReference type="ARBA" id="ARBA00023136"/>
    </source>
</evidence>
<evidence type="ECO:0000256" key="7">
    <source>
        <dbReference type="SAM" id="MobiDB-lite"/>
    </source>
</evidence>
<feature type="region of interest" description="Disordered" evidence="7">
    <location>
        <begin position="340"/>
        <end position="366"/>
    </location>
</feature>
<comment type="caution">
    <text evidence="9">The sequence shown here is derived from an EMBL/GenBank/DDBJ whole genome shotgun (WGS) entry which is preliminary data.</text>
</comment>
<feature type="compositionally biased region" description="Low complexity" evidence="7">
    <location>
        <begin position="352"/>
        <end position="366"/>
    </location>
</feature>
<evidence type="ECO:0000256" key="3">
    <source>
        <dbReference type="ARBA" id="ARBA00022475"/>
    </source>
</evidence>
<proteinExistence type="predicted"/>
<feature type="transmembrane region" description="Helical" evidence="8">
    <location>
        <begin position="173"/>
        <end position="191"/>
    </location>
</feature>
<protein>
    <recommendedName>
        <fullName evidence="11">Major facilitator superfamily (MFS) profile domain-containing protein</fullName>
    </recommendedName>
</protein>
<dbReference type="PANTHER" id="PTHR23517:SF3">
    <property type="entry name" value="INTEGRAL MEMBRANE TRANSPORT PROTEIN"/>
    <property type="match status" value="1"/>
</dbReference>
<dbReference type="InterPro" id="IPR050171">
    <property type="entry name" value="MFS_Transporters"/>
</dbReference>
<feature type="transmembrane region" description="Helical" evidence="8">
    <location>
        <begin position="462"/>
        <end position="493"/>
    </location>
</feature>
<accession>A0ABD3MUX0</accession>
<comment type="subcellular location">
    <subcellularLocation>
        <location evidence="1">Cell membrane</location>
        <topology evidence="1">Multi-pass membrane protein</topology>
    </subcellularLocation>
</comment>
<dbReference type="SUPFAM" id="SSF103473">
    <property type="entry name" value="MFS general substrate transporter"/>
    <property type="match status" value="1"/>
</dbReference>
<evidence type="ECO:0000313" key="9">
    <source>
        <dbReference type="EMBL" id="KAL3767207.1"/>
    </source>
</evidence>
<evidence type="ECO:0000256" key="1">
    <source>
        <dbReference type="ARBA" id="ARBA00004651"/>
    </source>
</evidence>
<keyword evidence="10" id="KW-1185">Reference proteome</keyword>
<keyword evidence="5 8" id="KW-1133">Transmembrane helix</keyword>
<keyword evidence="6 8" id="KW-0472">Membrane</keyword>
<feature type="transmembrane region" description="Helical" evidence="8">
    <location>
        <begin position="112"/>
        <end position="133"/>
    </location>
</feature>
<reference evidence="9 10" key="1">
    <citation type="submission" date="2024-10" db="EMBL/GenBank/DDBJ databases">
        <title>Updated reference genomes for cyclostephanoid diatoms.</title>
        <authorList>
            <person name="Roberts W.R."/>
            <person name="Alverson A.J."/>
        </authorList>
    </citation>
    <scope>NUCLEOTIDE SEQUENCE [LARGE SCALE GENOMIC DNA]</scope>
    <source>
        <strain evidence="9 10">AJA232-27</strain>
    </source>
</reference>
<keyword evidence="4 8" id="KW-0812">Transmembrane</keyword>
<feature type="region of interest" description="Disordered" evidence="7">
    <location>
        <begin position="1"/>
        <end position="57"/>
    </location>
</feature>
<gene>
    <name evidence="9" type="ORF">ACHAWU_003298</name>
</gene>
<evidence type="ECO:0000313" key="10">
    <source>
        <dbReference type="Proteomes" id="UP001530293"/>
    </source>
</evidence>
<organism evidence="9 10">
    <name type="scientific">Discostella pseudostelligera</name>
    <dbReference type="NCBI Taxonomy" id="259834"/>
    <lineage>
        <taxon>Eukaryota</taxon>
        <taxon>Sar</taxon>
        <taxon>Stramenopiles</taxon>
        <taxon>Ochrophyta</taxon>
        <taxon>Bacillariophyta</taxon>
        <taxon>Coscinodiscophyceae</taxon>
        <taxon>Thalassiosirophycidae</taxon>
        <taxon>Stephanodiscales</taxon>
        <taxon>Stephanodiscaceae</taxon>
        <taxon>Discostella</taxon>
    </lineage>
</organism>
<evidence type="ECO:0000256" key="4">
    <source>
        <dbReference type="ARBA" id="ARBA00022692"/>
    </source>
</evidence>
<feature type="transmembrane region" description="Helical" evidence="8">
    <location>
        <begin position="197"/>
        <end position="219"/>
    </location>
</feature>
<feature type="transmembrane region" description="Helical" evidence="8">
    <location>
        <begin position="306"/>
        <end position="325"/>
    </location>
</feature>
<dbReference type="InterPro" id="IPR011701">
    <property type="entry name" value="MFS"/>
</dbReference>
<evidence type="ECO:0000256" key="2">
    <source>
        <dbReference type="ARBA" id="ARBA00022448"/>
    </source>
</evidence>
<sequence>MPPKLKQRGGGTSSSSSSSSSSSTGTGGGSTSTGTGSRSTSNSPVKSREQGQHQQQMSMLHSGNINIGNLMVEPLAISISSSSSSCIQKQFAKVSSGFTSLSNSPSELWKAYLLKFLDSYAYFSFSLVFTLFLSDDFGMTDIQAGTIYGAWGALITVFGLFTGTVIDNLGVAKCLRIGFVLSFLTRVVIFATNSRNVLLACLLITLPFSNCLGIPVLTVGIRRYTNDENRGFAFGLFYVVMNVGALVAGPLVDALTLYYNDKHHGKAVGDDVGESTIFIDDDESDVDTHATNGLTNVSWVMTTNRAIILSGVVANFIAVFVAFTVREIKVEANSASSSVFEDSKHSPTAVGSGNSDSNNKSSKISKFQPMKGSSYQILAETMRTPNFRRFLLVCLLTINVRMVFRHLDGTLPKYMVREFGENTAKGRVYALNPAIIIVLVPIITAATSAVNPLVMIHFGTYVSALSVFFLAFWTSLPACVLFVITLSIGEAIWSPRLYDYTTSVAQEGREGTYMALSSAPLFLAKLPVGFLSGVLLQRYCPEYLQEGEERHSKTMWLIIGLTTIISPIMISVLWGYISGGNEGSSANVDEDRLIVNDGGDDAEDELSEHSYQRKPLKSNISLPRIRSTERAIV</sequence>
<feature type="compositionally biased region" description="Low complexity" evidence="7">
    <location>
        <begin position="13"/>
        <end position="24"/>
    </location>
</feature>
<feature type="transmembrane region" description="Helical" evidence="8">
    <location>
        <begin position="556"/>
        <end position="577"/>
    </location>
</feature>
<evidence type="ECO:0008006" key="11">
    <source>
        <dbReference type="Google" id="ProtNLM"/>
    </source>
</evidence>